<gene>
    <name evidence="1" type="ORF">PENNAL_c0205G10078</name>
</gene>
<dbReference type="EMBL" id="MOOB01000205">
    <property type="protein sequence ID" value="OQE65468.1"/>
    <property type="molecule type" value="Genomic_DNA"/>
</dbReference>
<feature type="non-terminal residue" evidence="1">
    <location>
        <position position="127"/>
    </location>
</feature>
<comment type="caution">
    <text evidence="1">The sequence shown here is derived from an EMBL/GenBank/DDBJ whole genome shotgun (WGS) entry which is preliminary data.</text>
</comment>
<protein>
    <submittedName>
        <fullName evidence="1">Uncharacterized protein</fullName>
    </submittedName>
</protein>
<proteinExistence type="predicted"/>
<evidence type="ECO:0000313" key="2">
    <source>
        <dbReference type="Proteomes" id="UP000191691"/>
    </source>
</evidence>
<keyword evidence="2" id="KW-1185">Reference proteome</keyword>
<accession>A0A1V6WRF9</accession>
<evidence type="ECO:0000313" key="1">
    <source>
        <dbReference type="EMBL" id="OQE65468.1"/>
    </source>
</evidence>
<dbReference type="AlphaFoldDB" id="A0A1V6WRF9"/>
<reference evidence="2" key="1">
    <citation type="journal article" date="2017" name="Nat. Microbiol.">
        <title>Global analysis of biosynthetic gene clusters reveals vast potential of secondary metabolite production in Penicillium species.</title>
        <authorList>
            <person name="Nielsen J.C."/>
            <person name="Grijseels S."/>
            <person name="Prigent S."/>
            <person name="Ji B."/>
            <person name="Dainat J."/>
            <person name="Nielsen K.F."/>
            <person name="Frisvad J.C."/>
            <person name="Workman M."/>
            <person name="Nielsen J."/>
        </authorList>
    </citation>
    <scope>NUCLEOTIDE SEQUENCE [LARGE SCALE GENOMIC DNA]</scope>
    <source>
        <strain evidence="2">IBT 13039</strain>
    </source>
</reference>
<name>A0A1V6WRF9_PENNA</name>
<sequence>MSPQPFALMSLSEKTGRGRLAKKQNSRQPLRALRLARAVKIVDPDILHTTCGFNCAVCYMHPIQTMEFTKNESWLFVHVVWSLKFPHSRGSHGIAPRRLFDLARPTRQVVELKKCSVPVPFVNVRGS</sequence>
<dbReference type="Proteomes" id="UP000191691">
    <property type="component" value="Unassembled WGS sequence"/>
</dbReference>
<organism evidence="1 2">
    <name type="scientific">Penicillium nalgiovense</name>
    <dbReference type="NCBI Taxonomy" id="60175"/>
    <lineage>
        <taxon>Eukaryota</taxon>
        <taxon>Fungi</taxon>
        <taxon>Dikarya</taxon>
        <taxon>Ascomycota</taxon>
        <taxon>Pezizomycotina</taxon>
        <taxon>Eurotiomycetes</taxon>
        <taxon>Eurotiomycetidae</taxon>
        <taxon>Eurotiales</taxon>
        <taxon>Aspergillaceae</taxon>
        <taxon>Penicillium</taxon>
    </lineage>
</organism>